<dbReference type="GO" id="GO:0016036">
    <property type="term" value="P:cellular response to phosphate starvation"/>
    <property type="evidence" value="ECO:0007669"/>
    <property type="project" value="TreeGrafter"/>
</dbReference>
<keyword evidence="5" id="KW-0592">Phosphate transport</keyword>
<feature type="transmembrane region" description="Helical" evidence="11">
    <location>
        <begin position="619"/>
        <end position="638"/>
    </location>
</feature>
<feature type="domain" description="EXS" evidence="12">
    <location>
        <begin position="552"/>
        <end position="747"/>
    </location>
</feature>
<keyword evidence="7 11" id="KW-1133">Transmembrane helix</keyword>
<evidence type="ECO:0000259" key="13">
    <source>
        <dbReference type="PROSITE" id="PS51382"/>
    </source>
</evidence>
<feature type="transmembrane region" description="Helical" evidence="11">
    <location>
        <begin position="468"/>
        <end position="489"/>
    </location>
</feature>
<evidence type="ECO:0000256" key="6">
    <source>
        <dbReference type="ARBA" id="ARBA00022692"/>
    </source>
</evidence>
<comment type="subcellular location">
    <subcellularLocation>
        <location evidence="1">Cell membrane</location>
        <topology evidence="1">Multi-pass membrane protein</topology>
    </subcellularLocation>
</comment>
<dbReference type="InterPro" id="IPR034092">
    <property type="entry name" value="PHO1_SPX"/>
</dbReference>
<comment type="similarity">
    <text evidence="2">Belongs to the SYG1 (TC 2.A.94) family.</text>
</comment>
<feature type="transmembrane region" description="Helical" evidence="11">
    <location>
        <begin position="659"/>
        <end position="680"/>
    </location>
</feature>
<evidence type="ECO:0000256" key="5">
    <source>
        <dbReference type="ARBA" id="ARBA00022592"/>
    </source>
</evidence>
<keyword evidence="4" id="KW-1003">Cell membrane</keyword>
<evidence type="ECO:0000256" key="2">
    <source>
        <dbReference type="ARBA" id="ARBA00009665"/>
    </source>
</evidence>
<dbReference type="PROSITE" id="PS51380">
    <property type="entry name" value="EXS"/>
    <property type="match status" value="1"/>
</dbReference>
<feature type="transmembrane region" description="Helical" evidence="11">
    <location>
        <begin position="344"/>
        <end position="365"/>
    </location>
</feature>
<evidence type="ECO:0000256" key="9">
    <source>
        <dbReference type="ARBA" id="ARBA00043939"/>
    </source>
</evidence>
<dbReference type="Pfam" id="PF03124">
    <property type="entry name" value="EXS"/>
    <property type="match status" value="1"/>
</dbReference>
<name>A0AA39E4M3_VITRO</name>
<keyword evidence="15" id="KW-1185">Reference proteome</keyword>
<feature type="transmembrane region" description="Helical" evidence="11">
    <location>
        <begin position="556"/>
        <end position="577"/>
    </location>
</feature>
<dbReference type="InterPro" id="IPR004331">
    <property type="entry name" value="SPX_dom"/>
</dbReference>
<proteinExistence type="inferred from homology"/>
<protein>
    <submittedName>
        <fullName evidence="14">Uncharacterized protein</fullName>
    </submittedName>
</protein>
<comment type="function">
    <text evidence="9">May transport inorganic phosphate (Pi).</text>
</comment>
<keyword evidence="8 11" id="KW-0472">Membrane</keyword>
<dbReference type="GO" id="GO:0005886">
    <property type="term" value="C:plasma membrane"/>
    <property type="evidence" value="ECO:0007669"/>
    <property type="project" value="UniProtKB-SubCell"/>
</dbReference>
<gene>
    <name evidence="14" type="ORF">PVL29_001031</name>
</gene>
<dbReference type="Proteomes" id="UP001168098">
    <property type="component" value="Unassembled WGS sequence"/>
</dbReference>
<organism evidence="14 15">
    <name type="scientific">Vitis rotundifolia</name>
    <name type="common">Muscadine grape</name>
    <dbReference type="NCBI Taxonomy" id="103349"/>
    <lineage>
        <taxon>Eukaryota</taxon>
        <taxon>Viridiplantae</taxon>
        <taxon>Streptophyta</taxon>
        <taxon>Embryophyta</taxon>
        <taxon>Tracheophyta</taxon>
        <taxon>Spermatophyta</taxon>
        <taxon>Magnoliopsida</taxon>
        <taxon>eudicotyledons</taxon>
        <taxon>Gunneridae</taxon>
        <taxon>Pentapetalae</taxon>
        <taxon>rosids</taxon>
        <taxon>Vitales</taxon>
        <taxon>Vitaceae</taxon>
        <taxon>Viteae</taxon>
        <taxon>Vitis</taxon>
    </lineage>
</organism>
<dbReference type="PROSITE" id="PS51382">
    <property type="entry name" value="SPX"/>
    <property type="match status" value="1"/>
</dbReference>
<dbReference type="Pfam" id="PF03105">
    <property type="entry name" value="SPX"/>
    <property type="match status" value="1"/>
</dbReference>
<evidence type="ECO:0000259" key="12">
    <source>
        <dbReference type="PROSITE" id="PS51380"/>
    </source>
</evidence>
<evidence type="ECO:0000256" key="1">
    <source>
        <dbReference type="ARBA" id="ARBA00004651"/>
    </source>
</evidence>
<dbReference type="PANTHER" id="PTHR10783">
    <property type="entry name" value="XENOTROPIC AND POLYTROPIC RETROVIRUS RECEPTOR 1-RELATED"/>
    <property type="match status" value="1"/>
</dbReference>
<evidence type="ECO:0000256" key="11">
    <source>
        <dbReference type="SAM" id="Phobius"/>
    </source>
</evidence>
<dbReference type="GO" id="GO:0005802">
    <property type="term" value="C:trans-Golgi network"/>
    <property type="evidence" value="ECO:0007669"/>
    <property type="project" value="TreeGrafter"/>
</dbReference>
<dbReference type="CDD" id="cd14476">
    <property type="entry name" value="SPX_PHO1_like"/>
    <property type="match status" value="1"/>
</dbReference>
<keyword evidence="6 11" id="KW-0812">Transmembrane</keyword>
<evidence type="ECO:0000256" key="10">
    <source>
        <dbReference type="SAM" id="MobiDB-lite"/>
    </source>
</evidence>
<evidence type="ECO:0000313" key="14">
    <source>
        <dbReference type="EMBL" id="KAJ9709361.1"/>
    </source>
</evidence>
<keyword evidence="3" id="KW-0813">Transport</keyword>
<dbReference type="InterPro" id="IPR004342">
    <property type="entry name" value="EXS_C"/>
</dbReference>
<feature type="transmembrane region" description="Helical" evidence="11">
    <location>
        <begin position="385"/>
        <end position="407"/>
    </location>
</feature>
<evidence type="ECO:0000256" key="3">
    <source>
        <dbReference type="ARBA" id="ARBA00022448"/>
    </source>
</evidence>
<dbReference type="GO" id="GO:0006817">
    <property type="term" value="P:phosphate ion transport"/>
    <property type="evidence" value="ECO:0007669"/>
    <property type="project" value="UniProtKB-KW"/>
</dbReference>
<feature type="domain" description="SPX" evidence="13">
    <location>
        <begin position="1"/>
        <end position="293"/>
    </location>
</feature>
<accession>A0AA39E4M3</accession>
<sequence>MDYNYLKRQLKEIQSFHARDRAPARLVKRTSSFYRAFSGLIQRQKSQNQPTNLTSPDAESQVIVVNSVAQDGSQGYETRFFMSGEEGGEYELVFFRRLDDEFNKVNKFYRSKVEEVLKEADVLTKQMHAFIAFRIEVENPKGWADRSNEIAGLSSDVAASSAALQPDDPSDGKNQTKEDNAIHQNIEEQKPNNFRAAIPAPLQMLQRLKINNTLETPRSTIKGFLNIPKRTGPNFNRDCLKKVEQRLKQALVVFYNKLRLLKSYSFLNSMALSKIMKKYDKITSRNASKAYLKMVDSSYLGSSDEVTKLMERVEATFIKHFSNANRSKGMSILRPRAKRERHRVTFFMGFFAGCTAALIVALVLIARARNLIDQPGSTQYMETRFPLYTLFGFFVLHMLMYAANIYFWRRYRVNYSFIFGFKQGTELGYREVLLLSFCLPTLALASVVSNLDMEMDPKTKDYKAFTELIPLALVVLVLIILLCPFNIIFRSSRFFFLTYLFHCLCAPLYKVTLLDFFLADQLTSQLQAFRSLEFYVCYYGWGNYKLRQNTCSTNDVFKAFSFIVVAIPYWCRLFQCLRRLFEEKDPMQGYNGLKYFSTLVAISVRTAYSLDRGKINWNIMTWIFSVIAAIYGTYWDLVVDRGLLQRQSKNRWLRDKLLIPYKSVYFGAMVLNVLLRFAWLQTVLNFQVSFLHREAMIAIFASLEIIRRGIWNFFRLENEHLNNVGAFRAFKSVPLPFNHDEDDNKDD</sequence>
<evidence type="ECO:0000256" key="7">
    <source>
        <dbReference type="ARBA" id="ARBA00022989"/>
    </source>
</evidence>
<dbReference type="EMBL" id="JARBHA010000001">
    <property type="protein sequence ID" value="KAJ9709361.1"/>
    <property type="molecule type" value="Genomic_DNA"/>
</dbReference>
<evidence type="ECO:0000256" key="8">
    <source>
        <dbReference type="ARBA" id="ARBA00023136"/>
    </source>
</evidence>
<evidence type="ECO:0000256" key="4">
    <source>
        <dbReference type="ARBA" id="ARBA00022475"/>
    </source>
</evidence>
<feature type="region of interest" description="Disordered" evidence="10">
    <location>
        <begin position="158"/>
        <end position="177"/>
    </location>
</feature>
<evidence type="ECO:0000313" key="15">
    <source>
        <dbReference type="Proteomes" id="UP001168098"/>
    </source>
</evidence>
<dbReference type="AlphaFoldDB" id="A0AA39E4M3"/>
<dbReference type="GO" id="GO:0000822">
    <property type="term" value="F:inositol hexakisphosphate binding"/>
    <property type="evidence" value="ECO:0007669"/>
    <property type="project" value="TreeGrafter"/>
</dbReference>
<comment type="caution">
    <text evidence="14">The sequence shown here is derived from an EMBL/GenBank/DDBJ whole genome shotgun (WGS) entry which is preliminary data.</text>
</comment>
<feature type="transmembrane region" description="Helical" evidence="11">
    <location>
        <begin position="427"/>
        <end position="448"/>
    </location>
</feature>
<reference evidence="14 15" key="1">
    <citation type="journal article" date="2023" name="BMC Biotechnol.">
        <title>Vitis rotundifolia cv Carlos genome sequencing.</title>
        <authorList>
            <person name="Huff M."/>
            <person name="Hulse-Kemp A."/>
            <person name="Scheffler B."/>
            <person name="Youngblood R."/>
            <person name="Simpson S."/>
            <person name="Babiker E."/>
            <person name="Staton M."/>
        </authorList>
    </citation>
    <scope>NUCLEOTIDE SEQUENCE [LARGE SCALE GENOMIC DNA]</scope>
    <source>
        <tissue evidence="14">Leaf</tissue>
    </source>
</reference>
<feature type="transmembrane region" description="Helical" evidence="11">
    <location>
        <begin position="496"/>
        <end position="519"/>
    </location>
</feature>
<dbReference type="PANTHER" id="PTHR10783:SF4">
    <property type="entry name" value="PHOSPHATE TRANSPORTER PHO1 HOMOLOG 3"/>
    <property type="match status" value="1"/>
</dbReference>